<name>A0ABM8YPW9_9BACI</name>
<dbReference type="PRINTS" id="PR00080">
    <property type="entry name" value="SDRFAMILY"/>
</dbReference>
<feature type="compositionally biased region" description="Basic and acidic residues" evidence="3">
    <location>
        <begin position="1"/>
        <end position="11"/>
    </location>
</feature>
<sequence>MSGEKFWDKQTEGQPPQEQKKQPGDENKMIPEPICENPDYKGSGKLKGKNAIITGGDSGIGRAVAIAYAKEGANLSIVYLDEHEDAKETKKLVEQYGGSCLLYSGDIGSKQFCTDVVKQTVEELGGLHILVNNAAEQHVQDKIEDISEEQLLRTFKTNIFSYFYFIQAAVPYLKKGSSIINTASVVAYQGNPVLMDYSATKGAIVALTRALSENIVGKGIRVNGVAPGPIWTPLIPASFPGDKVENFGTDTPMGRPGQPAELAPAYVYLASEDSSYVSGQMIHINGGKVLNG</sequence>
<evidence type="ECO:0000313" key="5">
    <source>
        <dbReference type="Proteomes" id="UP000789833"/>
    </source>
</evidence>
<dbReference type="InterPro" id="IPR020904">
    <property type="entry name" value="Sc_DH/Rdtase_CS"/>
</dbReference>
<protein>
    <submittedName>
        <fullName evidence="4">General stress protein 39</fullName>
        <ecNumber evidence="4">1.-.-.-</ecNumber>
    </submittedName>
</protein>
<dbReference type="CDD" id="cd05355">
    <property type="entry name" value="SDR_c1"/>
    <property type="match status" value="1"/>
</dbReference>
<keyword evidence="2 4" id="KW-0560">Oxidoreductase</keyword>
<evidence type="ECO:0000313" key="4">
    <source>
        <dbReference type="EMBL" id="CAG9622054.1"/>
    </source>
</evidence>
<feature type="region of interest" description="Disordered" evidence="3">
    <location>
        <begin position="1"/>
        <end position="42"/>
    </location>
</feature>
<dbReference type="Pfam" id="PF13561">
    <property type="entry name" value="adh_short_C2"/>
    <property type="match status" value="1"/>
</dbReference>
<dbReference type="Proteomes" id="UP000789833">
    <property type="component" value="Unassembled WGS sequence"/>
</dbReference>
<comment type="caution">
    <text evidence="4">The sequence shown here is derived from an EMBL/GenBank/DDBJ whole genome shotgun (WGS) entry which is preliminary data.</text>
</comment>
<dbReference type="GO" id="GO:0016491">
    <property type="term" value="F:oxidoreductase activity"/>
    <property type="evidence" value="ECO:0007669"/>
    <property type="project" value="UniProtKB-KW"/>
</dbReference>
<evidence type="ECO:0000256" key="2">
    <source>
        <dbReference type="ARBA" id="ARBA00023002"/>
    </source>
</evidence>
<keyword evidence="5" id="KW-1185">Reference proteome</keyword>
<proteinExistence type="inferred from homology"/>
<dbReference type="EMBL" id="CAKJTJ010000016">
    <property type="protein sequence ID" value="CAG9622054.1"/>
    <property type="molecule type" value="Genomic_DNA"/>
</dbReference>
<dbReference type="NCBIfam" id="NF005214">
    <property type="entry name" value="PRK06701.1"/>
    <property type="match status" value="1"/>
</dbReference>
<reference evidence="4 5" key="1">
    <citation type="submission" date="2021-10" db="EMBL/GenBank/DDBJ databases">
        <authorList>
            <person name="Criscuolo A."/>
        </authorList>
    </citation>
    <scope>NUCLEOTIDE SEQUENCE [LARGE SCALE GENOMIC DNA]</scope>
    <source>
        <strain evidence="5">CIP 111883</strain>
    </source>
</reference>
<dbReference type="PANTHER" id="PTHR48107">
    <property type="entry name" value="NADPH-DEPENDENT ALDEHYDE REDUCTASE-LIKE PROTEIN, CHLOROPLASTIC-RELATED"/>
    <property type="match status" value="1"/>
</dbReference>
<dbReference type="InterPro" id="IPR036291">
    <property type="entry name" value="NAD(P)-bd_dom_sf"/>
</dbReference>
<gene>
    <name evidence="4" type="primary">ydaD_1</name>
    <name evidence="4" type="ORF">BACCIP111883_02845</name>
</gene>
<dbReference type="EC" id="1.-.-.-" evidence="4"/>
<evidence type="ECO:0000256" key="1">
    <source>
        <dbReference type="ARBA" id="ARBA00006484"/>
    </source>
</evidence>
<dbReference type="PRINTS" id="PR00081">
    <property type="entry name" value="GDHRDH"/>
</dbReference>
<organism evidence="4 5">
    <name type="scientific">Sutcliffiella rhizosphaerae</name>
    <dbReference type="NCBI Taxonomy" id="2880967"/>
    <lineage>
        <taxon>Bacteria</taxon>
        <taxon>Bacillati</taxon>
        <taxon>Bacillota</taxon>
        <taxon>Bacilli</taxon>
        <taxon>Bacillales</taxon>
        <taxon>Bacillaceae</taxon>
        <taxon>Sutcliffiella</taxon>
    </lineage>
</organism>
<feature type="compositionally biased region" description="Basic and acidic residues" evidence="3">
    <location>
        <begin position="18"/>
        <end position="29"/>
    </location>
</feature>
<dbReference type="Gene3D" id="3.40.50.720">
    <property type="entry name" value="NAD(P)-binding Rossmann-like Domain"/>
    <property type="match status" value="1"/>
</dbReference>
<dbReference type="SUPFAM" id="SSF51735">
    <property type="entry name" value="NAD(P)-binding Rossmann-fold domains"/>
    <property type="match status" value="1"/>
</dbReference>
<accession>A0ABM8YPW9</accession>
<dbReference type="InterPro" id="IPR002347">
    <property type="entry name" value="SDR_fam"/>
</dbReference>
<comment type="similarity">
    <text evidence="1">Belongs to the short-chain dehydrogenases/reductases (SDR) family.</text>
</comment>
<dbReference type="PROSITE" id="PS00061">
    <property type="entry name" value="ADH_SHORT"/>
    <property type="match status" value="1"/>
</dbReference>
<dbReference type="RefSeq" id="WP_230502179.1">
    <property type="nucleotide sequence ID" value="NZ_CAKJTJ010000016.1"/>
</dbReference>
<dbReference type="PANTHER" id="PTHR48107:SF16">
    <property type="entry name" value="NADPH-DEPENDENT ALDEHYDE REDUCTASE 1, CHLOROPLASTIC"/>
    <property type="match status" value="1"/>
</dbReference>
<evidence type="ECO:0000256" key="3">
    <source>
        <dbReference type="SAM" id="MobiDB-lite"/>
    </source>
</evidence>